<keyword evidence="3" id="KW-1185">Reference proteome</keyword>
<evidence type="ECO:0000313" key="3">
    <source>
        <dbReference type="Proteomes" id="UP001293593"/>
    </source>
</evidence>
<dbReference type="PROSITE" id="PS51354">
    <property type="entry name" value="GLUTAREDOXIN_2"/>
    <property type="match status" value="1"/>
</dbReference>
<name>A0AAE1TDU7_9FABA</name>
<dbReference type="Pfam" id="PF00462">
    <property type="entry name" value="Glutaredoxin"/>
    <property type="match status" value="1"/>
</dbReference>
<dbReference type="FunFam" id="3.40.30.10:FF:000273">
    <property type="entry name" value="Glutaredoxin family protein"/>
    <property type="match status" value="1"/>
</dbReference>
<dbReference type="CDD" id="cd03031">
    <property type="entry name" value="GRX_GRX_like"/>
    <property type="match status" value="1"/>
</dbReference>
<gene>
    <name evidence="2" type="ORF">QN277_012551</name>
</gene>
<organism evidence="2 3">
    <name type="scientific">Acacia crassicarpa</name>
    <name type="common">northern wattle</name>
    <dbReference type="NCBI Taxonomy" id="499986"/>
    <lineage>
        <taxon>Eukaryota</taxon>
        <taxon>Viridiplantae</taxon>
        <taxon>Streptophyta</taxon>
        <taxon>Embryophyta</taxon>
        <taxon>Tracheophyta</taxon>
        <taxon>Spermatophyta</taxon>
        <taxon>Magnoliopsida</taxon>
        <taxon>eudicotyledons</taxon>
        <taxon>Gunneridae</taxon>
        <taxon>Pentapetalae</taxon>
        <taxon>rosids</taxon>
        <taxon>fabids</taxon>
        <taxon>Fabales</taxon>
        <taxon>Fabaceae</taxon>
        <taxon>Caesalpinioideae</taxon>
        <taxon>mimosoid clade</taxon>
        <taxon>Acacieae</taxon>
        <taxon>Acacia</taxon>
    </lineage>
</organism>
<dbReference type="InterPro" id="IPR036249">
    <property type="entry name" value="Thioredoxin-like_sf"/>
</dbReference>
<evidence type="ECO:0000259" key="1">
    <source>
        <dbReference type="Pfam" id="PF00462"/>
    </source>
</evidence>
<evidence type="ECO:0000313" key="2">
    <source>
        <dbReference type="EMBL" id="KAK4281001.1"/>
    </source>
</evidence>
<feature type="domain" description="Glutaredoxin" evidence="1">
    <location>
        <begin position="235"/>
        <end position="303"/>
    </location>
</feature>
<dbReference type="AlphaFoldDB" id="A0AAE1TDU7"/>
<dbReference type="PANTHER" id="PTHR45669">
    <property type="entry name" value="GLUTAREDOXIN DOMAIN-CONTAINING CYSTEINE-RICH PROTEIN CG12206-RELATED"/>
    <property type="match status" value="1"/>
</dbReference>
<dbReference type="SUPFAM" id="SSF52833">
    <property type="entry name" value="Thioredoxin-like"/>
    <property type="match status" value="1"/>
</dbReference>
<sequence>MGCASSKEKRCRHCNAPYSPVPRSYSVHVQHPPQTKDDGYHLVGLTSTTFGSLKLDLNHRNGVGFSDVNLLENENNTKEFSKELHDARSWSNSIDQKLSHVIPRTPVETPPVEPETINTWELMEGLEDASPLRSPSHFRSFSFDVHSRPIPTSDGEHKPMYMWLQRAEEDEPSLKSTVPDFDPEEISSFRKPSQKLSPDIPFHRRTLNRNNLSYDFAEQTKINGDVVDFGKDRVVLYFTSLRGIRNTYEDCCHVRVILKGLGVRVDDRDVSMHSGFKDELKELLGDKLYRGGLPRVFVGKKYIGGAEEIRKLHEEGRLEKLLDCCEKINDGEGVCEGCGDVRFVLCETCSGSCKIFYEGDEDEDGEVADYGFQRCPDCNENGLIRCPICF</sequence>
<comment type="caution">
    <text evidence="2">The sequence shown here is derived from an EMBL/GenBank/DDBJ whole genome shotgun (WGS) entry which is preliminary data.</text>
</comment>
<reference evidence="2" key="1">
    <citation type="submission" date="2023-10" db="EMBL/GenBank/DDBJ databases">
        <title>Chromosome-level genome of the transformable northern wattle, Acacia crassicarpa.</title>
        <authorList>
            <person name="Massaro I."/>
            <person name="Sinha N.R."/>
            <person name="Poethig S."/>
            <person name="Leichty A.R."/>
        </authorList>
    </citation>
    <scope>NUCLEOTIDE SEQUENCE</scope>
    <source>
        <strain evidence="2">Acra3RX</strain>
        <tissue evidence="2">Leaf</tissue>
    </source>
</reference>
<proteinExistence type="predicted"/>
<dbReference type="Pfam" id="PF23733">
    <property type="entry name" value="GRXCR1-2_C"/>
    <property type="match status" value="1"/>
</dbReference>
<dbReference type="EMBL" id="JAWXYG010000002">
    <property type="protein sequence ID" value="KAK4281001.1"/>
    <property type="molecule type" value="Genomic_DNA"/>
</dbReference>
<dbReference type="Proteomes" id="UP001293593">
    <property type="component" value="Unassembled WGS sequence"/>
</dbReference>
<accession>A0AAE1TDU7</accession>
<dbReference type="Gene3D" id="3.40.30.10">
    <property type="entry name" value="Glutaredoxin"/>
    <property type="match status" value="1"/>
</dbReference>
<dbReference type="PANTHER" id="PTHR45669:SF30">
    <property type="entry name" value="OS04G0641300 PROTEIN"/>
    <property type="match status" value="1"/>
</dbReference>
<protein>
    <recommendedName>
        <fullName evidence="1">Glutaredoxin domain-containing protein</fullName>
    </recommendedName>
</protein>
<dbReference type="InterPro" id="IPR002109">
    <property type="entry name" value="Glutaredoxin"/>
</dbReference>